<name>A0ABU1HHN6_9GAMM</name>
<proteinExistence type="predicted"/>
<organism evidence="1 2">
    <name type="scientific">Franzmannia qiaohouensis</name>
    <dbReference type="NCBI Taxonomy" id="1329370"/>
    <lineage>
        <taxon>Bacteria</taxon>
        <taxon>Pseudomonadati</taxon>
        <taxon>Pseudomonadota</taxon>
        <taxon>Gammaproteobacteria</taxon>
        <taxon>Oceanospirillales</taxon>
        <taxon>Halomonadaceae</taxon>
        <taxon>Franzmannia</taxon>
    </lineage>
</organism>
<sequence length="299" mass="33417">MCEAYTLDNGQLRLVVAPCNGASVVRFEALTPAGSVPLLRPGEGPDDDPNRMGMYPLLPWSNRISGGGFHWRGRDHRLLANLAGEPLPIHGDGWQQPWRVVALAPERMRLALHSDWQPPFDYRALLDYRLEGASLVVDLHLTHLGKLPIPYGAGMHPWFVRTPDVRLSAPASGVWEVDAAQLPSHWRRLNADDPWQFADNAVLPEGRIDNLFTGWRGRGRLGWPRRGLSMAFSVAPRLSRYLVFSPGYDADFFCFEPVSHTVDAHHFNDPLGEGLVELASGESLGQRWRFGPVQWHGTG</sequence>
<accession>A0ABU1HHN6</accession>
<gene>
    <name evidence="1" type="ORF">QC821_17055</name>
</gene>
<dbReference type="InterPro" id="IPR014718">
    <property type="entry name" value="GH-type_carb-bd"/>
</dbReference>
<dbReference type="Pfam" id="PF01263">
    <property type="entry name" value="Aldose_epim"/>
    <property type="match status" value="1"/>
</dbReference>
<dbReference type="CDD" id="cd09021">
    <property type="entry name" value="Aldose_epim_Ec_YphB"/>
    <property type="match status" value="1"/>
</dbReference>
<keyword evidence="2" id="KW-1185">Reference proteome</keyword>
<dbReference type="Gene3D" id="2.70.98.10">
    <property type="match status" value="1"/>
</dbReference>
<dbReference type="SUPFAM" id="SSF74650">
    <property type="entry name" value="Galactose mutarotase-like"/>
    <property type="match status" value="1"/>
</dbReference>
<dbReference type="EMBL" id="JARWAM010000013">
    <property type="protein sequence ID" value="MDR5906992.1"/>
    <property type="molecule type" value="Genomic_DNA"/>
</dbReference>
<dbReference type="InterPro" id="IPR008183">
    <property type="entry name" value="Aldose_1/G6P_1-epimerase"/>
</dbReference>
<dbReference type="InterPro" id="IPR011013">
    <property type="entry name" value="Gal_mutarotase_sf_dom"/>
</dbReference>
<dbReference type="Proteomes" id="UP001251374">
    <property type="component" value="Unassembled WGS sequence"/>
</dbReference>
<protein>
    <submittedName>
        <fullName evidence="1">Aldose 1-epimerase</fullName>
    </submittedName>
</protein>
<evidence type="ECO:0000313" key="1">
    <source>
        <dbReference type="EMBL" id="MDR5906992.1"/>
    </source>
</evidence>
<evidence type="ECO:0000313" key="2">
    <source>
        <dbReference type="Proteomes" id="UP001251374"/>
    </source>
</evidence>
<reference evidence="1 2" key="1">
    <citation type="submission" date="2023-04" db="EMBL/GenBank/DDBJ databases">
        <title>A long-awaited taxogenomic arrangement of the family Halomonadaceae.</title>
        <authorList>
            <person name="De La Haba R."/>
            <person name="Chuvochina M."/>
            <person name="Wittouck S."/>
            <person name="Arahal D.R."/>
            <person name="Sanchez-Porro C."/>
            <person name="Hugenholtz P."/>
            <person name="Ventosa A."/>
        </authorList>
    </citation>
    <scope>NUCLEOTIDE SEQUENCE [LARGE SCALE GENOMIC DNA]</scope>
    <source>
        <strain evidence="1 2">DSM 26770</strain>
    </source>
</reference>
<comment type="caution">
    <text evidence="1">The sequence shown here is derived from an EMBL/GenBank/DDBJ whole genome shotgun (WGS) entry which is preliminary data.</text>
</comment>
<dbReference type="RefSeq" id="WP_309724016.1">
    <property type="nucleotide sequence ID" value="NZ_JARWAM010000013.1"/>
</dbReference>